<feature type="domain" description="Enoyl reductase (ER)" evidence="2">
    <location>
        <begin position="25"/>
        <end position="343"/>
    </location>
</feature>
<evidence type="ECO:0000256" key="1">
    <source>
        <dbReference type="ARBA" id="ARBA00023002"/>
    </source>
</evidence>
<dbReference type="SMART" id="SM00829">
    <property type="entry name" value="PKS_ER"/>
    <property type="match status" value="1"/>
</dbReference>
<dbReference type="Pfam" id="PF16884">
    <property type="entry name" value="ADH_N_2"/>
    <property type="match status" value="1"/>
</dbReference>
<dbReference type="Proteomes" id="UP001629214">
    <property type="component" value="Unassembled WGS sequence"/>
</dbReference>
<keyword evidence="4" id="KW-1185">Reference proteome</keyword>
<dbReference type="InterPro" id="IPR036291">
    <property type="entry name" value="NAD(P)-bd_dom_sf"/>
</dbReference>
<accession>A0ABW8Z6P3</accession>
<protein>
    <submittedName>
        <fullName evidence="3">NADP-dependent oxidoreductase</fullName>
    </submittedName>
</protein>
<reference evidence="3 4" key="1">
    <citation type="journal article" date="2024" name="Chem. Sci.">
        <title>Discovery of megapolipeptins by genome mining of a Burkholderiales bacteria collection.</title>
        <authorList>
            <person name="Paulo B.S."/>
            <person name="Recchia M.J.J."/>
            <person name="Lee S."/>
            <person name="Fergusson C.H."/>
            <person name="Romanowski S.B."/>
            <person name="Hernandez A."/>
            <person name="Krull N."/>
            <person name="Liu D.Y."/>
            <person name="Cavanagh H."/>
            <person name="Bos A."/>
            <person name="Gray C.A."/>
            <person name="Murphy B.T."/>
            <person name="Linington R.G."/>
            <person name="Eustaquio A.S."/>
        </authorList>
    </citation>
    <scope>NUCLEOTIDE SEQUENCE [LARGE SCALE GENOMIC DNA]</scope>
    <source>
        <strain evidence="3 4">RL21-008-BIB-B</strain>
    </source>
</reference>
<evidence type="ECO:0000259" key="2">
    <source>
        <dbReference type="SMART" id="SM00829"/>
    </source>
</evidence>
<comment type="caution">
    <text evidence="3">The sequence shown here is derived from an EMBL/GenBank/DDBJ whole genome shotgun (WGS) entry which is preliminary data.</text>
</comment>
<organism evidence="3 4">
    <name type="scientific">Herbaspirillum rhizosphaerae</name>
    <dbReference type="NCBI Taxonomy" id="346179"/>
    <lineage>
        <taxon>Bacteria</taxon>
        <taxon>Pseudomonadati</taxon>
        <taxon>Pseudomonadota</taxon>
        <taxon>Betaproteobacteria</taxon>
        <taxon>Burkholderiales</taxon>
        <taxon>Oxalobacteraceae</taxon>
        <taxon>Herbaspirillum</taxon>
    </lineage>
</organism>
<dbReference type="InterPro" id="IPR041694">
    <property type="entry name" value="ADH_N_2"/>
</dbReference>
<dbReference type="InterPro" id="IPR045010">
    <property type="entry name" value="MDR_fam"/>
</dbReference>
<dbReference type="SUPFAM" id="SSF50129">
    <property type="entry name" value="GroES-like"/>
    <property type="match status" value="2"/>
</dbReference>
<dbReference type="Pfam" id="PF00107">
    <property type="entry name" value="ADH_zinc_N"/>
    <property type="match status" value="1"/>
</dbReference>
<dbReference type="CDD" id="cd05288">
    <property type="entry name" value="PGDH"/>
    <property type="match status" value="1"/>
</dbReference>
<gene>
    <name evidence="3" type="ORF">PQR63_09420</name>
</gene>
<dbReference type="PANTHER" id="PTHR43205">
    <property type="entry name" value="PROSTAGLANDIN REDUCTASE"/>
    <property type="match status" value="1"/>
</dbReference>
<evidence type="ECO:0000313" key="3">
    <source>
        <dbReference type="EMBL" id="MFL9878601.1"/>
    </source>
</evidence>
<dbReference type="Gene3D" id="3.40.50.720">
    <property type="entry name" value="NAD(P)-binding Rossmann-like Domain"/>
    <property type="match status" value="1"/>
</dbReference>
<dbReference type="Gene3D" id="3.90.180.10">
    <property type="entry name" value="Medium-chain alcohol dehydrogenases, catalytic domain"/>
    <property type="match status" value="1"/>
</dbReference>
<evidence type="ECO:0000313" key="4">
    <source>
        <dbReference type="Proteomes" id="UP001629214"/>
    </source>
</evidence>
<proteinExistence type="predicted"/>
<dbReference type="SUPFAM" id="SSF51735">
    <property type="entry name" value="NAD(P)-binding Rossmann-fold domains"/>
    <property type="match status" value="1"/>
</dbReference>
<dbReference type="InterPro" id="IPR011032">
    <property type="entry name" value="GroES-like_sf"/>
</dbReference>
<dbReference type="PANTHER" id="PTHR43205:SF7">
    <property type="entry name" value="PROSTAGLANDIN REDUCTASE 1"/>
    <property type="match status" value="1"/>
</dbReference>
<name>A0ABW8Z6P3_9BURK</name>
<sequence length="346" mass="37171">MPQSTTQSSTVNRRIVLASRPAAAPTPENFRIEEVAVPTPAAGQFLLRADYLSLDPYMRGRMSDAPSYAPCVEIGGVMTGGTVSRVVASQHPDYQEGDLVMAYTGWQDYALSDGTAATKLDKNMPRPSYALGLFGMPGFTAYAGLLDIGQPKEGETVVVAAATGAVGSVVGQIAKLKGCRVIGIAGGAEKCRYAVEELGFDACIDHRSDDLPQQLKDACPQGIDVYFENVGGKVFEAVLPLLNVHARVPLCGLIAQYSGVAPNAALLATLPRNLLTKRIRMQGFIIFDYYQRAGYFAEFFKDMSAWVAAGKIKYREDVVQGLENAPQAFMGLLEGKNFGKLVVQIA</sequence>
<dbReference type="InterPro" id="IPR020843">
    <property type="entry name" value="ER"/>
</dbReference>
<dbReference type="EMBL" id="JAQQFR010000005">
    <property type="protein sequence ID" value="MFL9878601.1"/>
    <property type="molecule type" value="Genomic_DNA"/>
</dbReference>
<dbReference type="InterPro" id="IPR013149">
    <property type="entry name" value="ADH-like_C"/>
</dbReference>
<dbReference type="RefSeq" id="WP_408167596.1">
    <property type="nucleotide sequence ID" value="NZ_JAQQFR010000005.1"/>
</dbReference>
<keyword evidence="1" id="KW-0560">Oxidoreductase</keyword>